<dbReference type="PROSITE" id="PS00134">
    <property type="entry name" value="TRYPSIN_HIS"/>
    <property type="match status" value="1"/>
</dbReference>
<keyword evidence="2" id="KW-0964">Secreted</keyword>
<sequence>MMIISCSCNLIIDRNPIITPGMPKVLADRLRYLESIKKAKGIKIANGSKAATNEFPFMVSLQYQASSSSVPYHFCGGSIINKRYIMTAAHCMFDDTNVKLTPSTIVVLAGVNYNTISTSSLSGNYAKGSSITVHTSFSSKTLANDIAIIYLDRDLTIDGTTTRLAYIESGSVPIPTASSKILVAGWGYTDSTEVASENLLKVNIPIVSDTICNSYPLSLDMAKPRQICAGDGAGHDSCSGDSGGPLFRVVNSNTKDFAVVGLVSYGPDGCGTGYETNRGVYTNTTYYLNSFIRSVVSSVQTDTYNSNSSYVYTGTSGGSTKSDASLGFDLKSFVFIVVMCLGMIFYAL</sequence>
<keyword evidence="5" id="KW-0325">Glycoprotein</keyword>
<dbReference type="STRING" id="5762.D2V3N3"/>
<dbReference type="EMBL" id="GG738850">
    <property type="protein sequence ID" value="EFC48667.1"/>
    <property type="molecule type" value="Genomic_DNA"/>
</dbReference>
<keyword evidence="6" id="KW-0645">Protease</keyword>
<protein>
    <submittedName>
        <fullName evidence="8">Chymotrypsin</fullName>
    </submittedName>
</protein>
<dbReference type="InterPro" id="IPR009003">
    <property type="entry name" value="Peptidase_S1_PA"/>
</dbReference>
<dbReference type="PANTHER" id="PTHR24252">
    <property type="entry name" value="ACROSIN-RELATED"/>
    <property type="match status" value="1"/>
</dbReference>
<evidence type="ECO:0000256" key="3">
    <source>
        <dbReference type="ARBA" id="ARBA00022729"/>
    </source>
</evidence>
<dbReference type="AlphaFoldDB" id="D2V3N3"/>
<dbReference type="Proteomes" id="UP000006671">
    <property type="component" value="Unassembled WGS sequence"/>
</dbReference>
<evidence type="ECO:0000313" key="9">
    <source>
        <dbReference type="Proteomes" id="UP000006671"/>
    </source>
</evidence>
<dbReference type="Gene3D" id="2.40.10.10">
    <property type="entry name" value="Trypsin-like serine proteases"/>
    <property type="match status" value="2"/>
</dbReference>
<dbReference type="InterPro" id="IPR018114">
    <property type="entry name" value="TRYPSIN_HIS"/>
</dbReference>
<gene>
    <name evidence="8" type="ORF">NAEGRDRAFT_78436</name>
</gene>
<evidence type="ECO:0000256" key="5">
    <source>
        <dbReference type="ARBA" id="ARBA00023180"/>
    </source>
</evidence>
<dbReference type="InterPro" id="IPR033116">
    <property type="entry name" value="TRYPSIN_SER"/>
</dbReference>
<dbReference type="KEGG" id="ngr:NAEGRDRAFT_78436"/>
<reference evidence="8 9" key="1">
    <citation type="journal article" date="2010" name="Cell">
        <title>The genome of Naegleria gruberi illuminates early eukaryotic versatility.</title>
        <authorList>
            <person name="Fritz-Laylin L.K."/>
            <person name="Prochnik S.E."/>
            <person name="Ginger M.L."/>
            <person name="Dacks J.B."/>
            <person name="Carpenter M.L."/>
            <person name="Field M.C."/>
            <person name="Kuo A."/>
            <person name="Paredez A."/>
            <person name="Chapman J."/>
            <person name="Pham J."/>
            <person name="Shu S."/>
            <person name="Neupane R."/>
            <person name="Cipriano M."/>
            <person name="Mancuso J."/>
            <person name="Tu H."/>
            <person name="Salamov A."/>
            <person name="Lindquist E."/>
            <person name="Shapiro H."/>
            <person name="Lucas S."/>
            <person name="Grigoriev I.V."/>
            <person name="Cande W.Z."/>
            <person name="Fulton C."/>
            <person name="Rokhsar D.S."/>
            <person name="Dawson S.C."/>
        </authorList>
    </citation>
    <scope>NUCLEOTIDE SEQUENCE [LARGE SCALE GENOMIC DNA]</scope>
    <source>
        <strain evidence="8 9">NEG-M</strain>
    </source>
</reference>
<feature type="domain" description="Peptidase S1" evidence="7">
    <location>
        <begin position="44"/>
        <end position="297"/>
    </location>
</feature>
<keyword evidence="3" id="KW-0732">Signal</keyword>
<dbReference type="PRINTS" id="PR00722">
    <property type="entry name" value="CHYMOTRYPSIN"/>
</dbReference>
<proteinExistence type="predicted"/>
<evidence type="ECO:0000256" key="6">
    <source>
        <dbReference type="RuleBase" id="RU363034"/>
    </source>
</evidence>
<keyword evidence="6" id="KW-0720">Serine protease</keyword>
<name>D2V3N3_NAEGR</name>
<dbReference type="SUPFAM" id="SSF50494">
    <property type="entry name" value="Trypsin-like serine proteases"/>
    <property type="match status" value="1"/>
</dbReference>
<keyword evidence="4" id="KW-1015">Disulfide bond</keyword>
<dbReference type="VEuPathDB" id="AmoebaDB:NAEGRDRAFT_78436"/>
<dbReference type="GO" id="GO:0004252">
    <property type="term" value="F:serine-type endopeptidase activity"/>
    <property type="evidence" value="ECO:0007669"/>
    <property type="project" value="InterPro"/>
</dbReference>
<dbReference type="InterPro" id="IPR001314">
    <property type="entry name" value="Peptidase_S1A"/>
</dbReference>
<dbReference type="OMA" id="CNDAYNG"/>
<dbReference type="CDD" id="cd00190">
    <property type="entry name" value="Tryp_SPc"/>
    <property type="match status" value="1"/>
</dbReference>
<dbReference type="InParanoid" id="D2V3N3"/>
<dbReference type="FunFam" id="2.40.10.10:FF:000068">
    <property type="entry name" value="transmembrane protease serine 2"/>
    <property type="match status" value="1"/>
</dbReference>
<dbReference type="InterPro" id="IPR043504">
    <property type="entry name" value="Peptidase_S1_PA_chymotrypsin"/>
</dbReference>
<dbReference type="RefSeq" id="XP_002681411.1">
    <property type="nucleotide sequence ID" value="XM_002681365.1"/>
</dbReference>
<dbReference type="PROSITE" id="PS50240">
    <property type="entry name" value="TRYPSIN_DOM"/>
    <property type="match status" value="1"/>
</dbReference>
<dbReference type="InterPro" id="IPR001254">
    <property type="entry name" value="Trypsin_dom"/>
</dbReference>
<evidence type="ECO:0000259" key="7">
    <source>
        <dbReference type="PROSITE" id="PS50240"/>
    </source>
</evidence>
<dbReference type="OrthoDB" id="10061449at2759"/>
<dbReference type="GeneID" id="8862323"/>
<dbReference type="SMART" id="SM00020">
    <property type="entry name" value="Tryp_SPc"/>
    <property type="match status" value="1"/>
</dbReference>
<comment type="subcellular location">
    <subcellularLocation>
        <location evidence="1">Secreted</location>
    </subcellularLocation>
</comment>
<evidence type="ECO:0000256" key="1">
    <source>
        <dbReference type="ARBA" id="ARBA00004613"/>
    </source>
</evidence>
<dbReference type="PROSITE" id="PS00135">
    <property type="entry name" value="TRYPSIN_SER"/>
    <property type="match status" value="1"/>
</dbReference>
<evidence type="ECO:0000313" key="8">
    <source>
        <dbReference type="EMBL" id="EFC48667.1"/>
    </source>
</evidence>
<evidence type="ECO:0000256" key="4">
    <source>
        <dbReference type="ARBA" id="ARBA00023157"/>
    </source>
</evidence>
<evidence type="ECO:0000256" key="2">
    <source>
        <dbReference type="ARBA" id="ARBA00022525"/>
    </source>
</evidence>
<dbReference type="Pfam" id="PF00089">
    <property type="entry name" value="Trypsin"/>
    <property type="match status" value="1"/>
</dbReference>
<dbReference type="GO" id="GO:0005576">
    <property type="term" value="C:extracellular region"/>
    <property type="evidence" value="ECO:0007669"/>
    <property type="project" value="UniProtKB-SubCell"/>
</dbReference>
<keyword evidence="9" id="KW-1185">Reference proteome</keyword>
<accession>D2V3N3</accession>
<organism evidence="9">
    <name type="scientific">Naegleria gruberi</name>
    <name type="common">Amoeba</name>
    <dbReference type="NCBI Taxonomy" id="5762"/>
    <lineage>
        <taxon>Eukaryota</taxon>
        <taxon>Discoba</taxon>
        <taxon>Heterolobosea</taxon>
        <taxon>Tetramitia</taxon>
        <taxon>Eutetramitia</taxon>
        <taxon>Vahlkampfiidae</taxon>
        <taxon>Naegleria</taxon>
    </lineage>
</organism>
<dbReference type="FunFam" id="2.40.10.10:FF:000054">
    <property type="entry name" value="Complement C1r subcomponent"/>
    <property type="match status" value="1"/>
</dbReference>
<keyword evidence="6" id="KW-0378">Hydrolase</keyword>
<dbReference type="GO" id="GO:0006508">
    <property type="term" value="P:proteolysis"/>
    <property type="evidence" value="ECO:0007669"/>
    <property type="project" value="UniProtKB-KW"/>
</dbReference>
<dbReference type="eggNOG" id="KOG3627">
    <property type="taxonomic scope" value="Eukaryota"/>
</dbReference>
<dbReference type="PANTHER" id="PTHR24252:SF7">
    <property type="entry name" value="HYALIN"/>
    <property type="match status" value="1"/>
</dbReference>